<evidence type="ECO:0000313" key="1">
    <source>
        <dbReference type="EMBL" id="TYC51074.1"/>
    </source>
</evidence>
<dbReference type="OrthoDB" id="9862474at2"/>
<dbReference type="EMBL" id="SDGZ01000003">
    <property type="protein sequence ID" value="TYC51074.1"/>
    <property type="molecule type" value="Genomic_DNA"/>
</dbReference>
<dbReference type="RefSeq" id="WP_148621660.1">
    <property type="nucleotide sequence ID" value="NZ_SDGZ01000003.1"/>
</dbReference>
<protein>
    <submittedName>
        <fullName evidence="1">Uncharacterized protein</fullName>
    </submittedName>
</protein>
<dbReference type="Proteomes" id="UP000371977">
    <property type="component" value="Unassembled WGS sequence"/>
</dbReference>
<evidence type="ECO:0000313" key="2">
    <source>
        <dbReference type="Proteomes" id="UP000371977"/>
    </source>
</evidence>
<proteinExistence type="predicted"/>
<accession>A0A6C2CAN7</accession>
<reference evidence="1 2" key="1">
    <citation type="submission" date="2019-01" db="EMBL/GenBank/DDBJ databases">
        <title>Weissella sp. nov., a novel lactic acid bacterium isolated from animal feces.</title>
        <authorList>
            <person name="Wang L.-T."/>
        </authorList>
    </citation>
    <scope>NUCLEOTIDE SEQUENCE [LARGE SCALE GENOMIC DNA]</scope>
    <source>
        <strain evidence="1 2">8H-2</strain>
    </source>
</reference>
<gene>
    <name evidence="1" type="ORF">ESZ50_00640</name>
</gene>
<name>A0A6C2CAN7_9LACO</name>
<sequence>MVTVNVETPSHDFILKVSHEESAVLFQITGSKYIGVSFIFRTSDDASAEEQYYYLLRVIGTTFFKKMSEAKILSNLYTLMHTVLKNWEQTTMEANIND</sequence>
<organism evidence="1 2">
    <name type="scientific">Weissella muntiaci</name>
    <dbReference type="NCBI Taxonomy" id="2508881"/>
    <lineage>
        <taxon>Bacteria</taxon>
        <taxon>Bacillati</taxon>
        <taxon>Bacillota</taxon>
        <taxon>Bacilli</taxon>
        <taxon>Lactobacillales</taxon>
        <taxon>Lactobacillaceae</taxon>
        <taxon>Weissella</taxon>
    </lineage>
</organism>
<keyword evidence="2" id="KW-1185">Reference proteome</keyword>
<comment type="caution">
    <text evidence="1">The sequence shown here is derived from an EMBL/GenBank/DDBJ whole genome shotgun (WGS) entry which is preliminary data.</text>
</comment>
<dbReference type="AlphaFoldDB" id="A0A6C2CAN7"/>